<dbReference type="AlphaFoldDB" id="A0A9D1D1S0"/>
<reference evidence="1" key="2">
    <citation type="journal article" date="2021" name="PeerJ">
        <title>Extensive microbial diversity within the chicken gut microbiome revealed by metagenomics and culture.</title>
        <authorList>
            <person name="Gilroy R."/>
            <person name="Ravi A."/>
            <person name="Getino M."/>
            <person name="Pursley I."/>
            <person name="Horton D.L."/>
            <person name="Alikhan N.F."/>
            <person name="Baker D."/>
            <person name="Gharbi K."/>
            <person name="Hall N."/>
            <person name="Watson M."/>
            <person name="Adriaenssens E.M."/>
            <person name="Foster-Nyarko E."/>
            <person name="Jarju S."/>
            <person name="Secka A."/>
            <person name="Antonio M."/>
            <person name="Oren A."/>
            <person name="Chaudhuri R.R."/>
            <person name="La Ragione R."/>
            <person name="Hildebrand F."/>
            <person name="Pallen M.J."/>
        </authorList>
    </citation>
    <scope>NUCLEOTIDE SEQUENCE</scope>
    <source>
        <strain evidence="1">ChiSjej3B21-11622</strain>
    </source>
</reference>
<dbReference type="InterPro" id="IPR038475">
    <property type="entry name" value="RecG_C_sf"/>
</dbReference>
<comment type="caution">
    <text evidence="1">The sequence shown here is derived from an EMBL/GenBank/DDBJ whole genome shotgun (WGS) entry which is preliminary data.</text>
</comment>
<organism evidence="1 2">
    <name type="scientific">Candidatus Limivivens merdigallinarum</name>
    <dbReference type="NCBI Taxonomy" id="2840859"/>
    <lineage>
        <taxon>Bacteria</taxon>
        <taxon>Bacillati</taxon>
        <taxon>Bacillota</taxon>
        <taxon>Clostridia</taxon>
        <taxon>Lachnospirales</taxon>
        <taxon>Lachnospiraceae</taxon>
        <taxon>Lachnospiraceae incertae sedis</taxon>
        <taxon>Candidatus Limivivens</taxon>
    </lineage>
</organism>
<dbReference type="PANTHER" id="PTHR30595">
    <property type="entry name" value="GLPR-RELATED TRANSCRIPTIONAL REPRESSOR"/>
    <property type="match status" value="1"/>
</dbReference>
<dbReference type="Pfam" id="PF13412">
    <property type="entry name" value="HTH_24"/>
    <property type="match status" value="1"/>
</dbReference>
<dbReference type="Gene3D" id="3.30.565.60">
    <property type="match status" value="1"/>
</dbReference>
<dbReference type="Gene3D" id="1.10.10.10">
    <property type="entry name" value="Winged helix-like DNA-binding domain superfamily/Winged helix DNA-binding domain"/>
    <property type="match status" value="1"/>
</dbReference>
<sequence length="260" mass="30136">MTSDYFRFARIQCALFKGTDRDEFIDRKEYSGPLYEQIESAYQFVLRHINRSAEIEGLVRKEQYELPIGAIREMIVNAQCHRSFLDHSCVQVALYDDRLEVSSPGTLYGGLTMEEAMGGRSKIRNRAVAEVFSRMELIEEWGTGIQRILKRAREYGLPTPEFLEIGGTFRVNLYRKTDKEPIKKADKKPIKKADKKPLYLQRQREVLSYIQVHGSISNKEARELLGLAESTTKRFLKQMADEGILKEQGEKKSRVYLKNI</sequence>
<gene>
    <name evidence="1" type="ORF">IAB26_10020</name>
</gene>
<protein>
    <submittedName>
        <fullName evidence="1">Winged helix-turn-helix transcriptional regulator</fullName>
    </submittedName>
</protein>
<dbReference type="InterPro" id="IPR036388">
    <property type="entry name" value="WH-like_DNA-bd_sf"/>
</dbReference>
<dbReference type="Pfam" id="PF13749">
    <property type="entry name" value="HATPase_c_4"/>
    <property type="match status" value="1"/>
</dbReference>
<evidence type="ECO:0000313" key="2">
    <source>
        <dbReference type="Proteomes" id="UP000886886"/>
    </source>
</evidence>
<reference evidence="1" key="1">
    <citation type="submission" date="2020-10" db="EMBL/GenBank/DDBJ databases">
        <authorList>
            <person name="Gilroy R."/>
        </authorList>
    </citation>
    <scope>NUCLEOTIDE SEQUENCE</scope>
    <source>
        <strain evidence="1">ChiSjej3B21-11622</strain>
    </source>
</reference>
<dbReference type="EMBL" id="DVFT01000147">
    <property type="protein sequence ID" value="HIQ96888.1"/>
    <property type="molecule type" value="Genomic_DNA"/>
</dbReference>
<dbReference type="SUPFAM" id="SSF46785">
    <property type="entry name" value="Winged helix' DNA-binding domain"/>
    <property type="match status" value="1"/>
</dbReference>
<proteinExistence type="predicted"/>
<evidence type="ECO:0000313" key="1">
    <source>
        <dbReference type="EMBL" id="HIQ96888.1"/>
    </source>
</evidence>
<dbReference type="PANTHER" id="PTHR30595:SF6">
    <property type="entry name" value="SCHLAFEN ALBA-2 DOMAIN-CONTAINING PROTEIN"/>
    <property type="match status" value="1"/>
</dbReference>
<dbReference type="InterPro" id="IPR036390">
    <property type="entry name" value="WH_DNA-bd_sf"/>
</dbReference>
<name>A0A9D1D1S0_9FIRM</name>
<accession>A0A9D1D1S0</accession>
<dbReference type="Proteomes" id="UP000886886">
    <property type="component" value="Unassembled WGS sequence"/>
</dbReference>